<evidence type="ECO:0000313" key="2">
    <source>
        <dbReference type="EMBL" id="KAG5378193.1"/>
    </source>
</evidence>
<name>A0ABQ7KYN9_BRACM</name>
<accession>A0ABQ7KYN9</accession>
<feature type="compositionally biased region" description="Basic and acidic residues" evidence="1">
    <location>
        <begin position="11"/>
        <end position="26"/>
    </location>
</feature>
<evidence type="ECO:0000256" key="1">
    <source>
        <dbReference type="SAM" id="MobiDB-lite"/>
    </source>
</evidence>
<dbReference type="EMBL" id="JADBGQ010000009">
    <property type="protein sequence ID" value="KAG5378193.1"/>
    <property type="molecule type" value="Genomic_DNA"/>
</dbReference>
<feature type="compositionally biased region" description="Acidic residues" evidence="1">
    <location>
        <begin position="1"/>
        <end position="10"/>
    </location>
</feature>
<comment type="caution">
    <text evidence="2">The sequence shown here is derived from an EMBL/GenBank/DDBJ whole genome shotgun (WGS) entry which is preliminary data.</text>
</comment>
<dbReference type="Proteomes" id="UP000823674">
    <property type="component" value="Chromosome A07"/>
</dbReference>
<gene>
    <name evidence="2" type="primary">A07p008010.1_BraROA</name>
    <name evidence="2" type="ORF">IGI04_026035</name>
</gene>
<proteinExistence type="predicted"/>
<organism evidence="2 3">
    <name type="scientific">Brassica rapa subsp. trilocularis</name>
    <dbReference type="NCBI Taxonomy" id="1813537"/>
    <lineage>
        <taxon>Eukaryota</taxon>
        <taxon>Viridiplantae</taxon>
        <taxon>Streptophyta</taxon>
        <taxon>Embryophyta</taxon>
        <taxon>Tracheophyta</taxon>
        <taxon>Spermatophyta</taxon>
        <taxon>Magnoliopsida</taxon>
        <taxon>eudicotyledons</taxon>
        <taxon>Gunneridae</taxon>
        <taxon>Pentapetalae</taxon>
        <taxon>rosids</taxon>
        <taxon>malvids</taxon>
        <taxon>Brassicales</taxon>
        <taxon>Brassicaceae</taxon>
        <taxon>Brassiceae</taxon>
        <taxon>Brassica</taxon>
    </lineage>
</organism>
<evidence type="ECO:0000313" key="3">
    <source>
        <dbReference type="Proteomes" id="UP000823674"/>
    </source>
</evidence>
<feature type="region of interest" description="Disordered" evidence="1">
    <location>
        <begin position="1"/>
        <end position="67"/>
    </location>
</feature>
<keyword evidence="3" id="KW-1185">Reference proteome</keyword>
<sequence>MNETELSETEFSERELRRSSFDSLESRKRKINRVPLPFTTPAHSAYSSLEDGFDSDSDNEETSLIAC</sequence>
<feature type="compositionally biased region" description="Acidic residues" evidence="1">
    <location>
        <begin position="51"/>
        <end position="61"/>
    </location>
</feature>
<reference evidence="2 3" key="1">
    <citation type="submission" date="2021-03" db="EMBL/GenBank/DDBJ databases">
        <authorList>
            <person name="King G.J."/>
            <person name="Bancroft I."/>
            <person name="Baten A."/>
            <person name="Bloomfield J."/>
            <person name="Borpatragohain P."/>
            <person name="He Z."/>
            <person name="Irish N."/>
            <person name="Irwin J."/>
            <person name="Liu K."/>
            <person name="Mauleon R.P."/>
            <person name="Moore J."/>
            <person name="Morris R."/>
            <person name="Ostergaard L."/>
            <person name="Wang B."/>
            <person name="Wells R."/>
        </authorList>
    </citation>
    <scope>NUCLEOTIDE SEQUENCE [LARGE SCALE GENOMIC DNA]</scope>
    <source>
        <strain evidence="2">R-o-18</strain>
        <tissue evidence="2">Leaf</tissue>
    </source>
</reference>
<protein>
    <submittedName>
        <fullName evidence="2">Uncharacterized protein</fullName>
    </submittedName>
</protein>